<protein>
    <recommendedName>
        <fullName evidence="3">Endonuclease NucS</fullName>
    </recommendedName>
</protein>
<name>A0AAE3ZM34_9ACTN</name>
<dbReference type="EMBL" id="JAVDYC010000001">
    <property type="protein sequence ID" value="MDR7320648.1"/>
    <property type="molecule type" value="Genomic_DNA"/>
</dbReference>
<dbReference type="Gene3D" id="3.40.1350.10">
    <property type="match status" value="1"/>
</dbReference>
<evidence type="ECO:0000313" key="2">
    <source>
        <dbReference type="Proteomes" id="UP001183629"/>
    </source>
</evidence>
<evidence type="ECO:0000313" key="1">
    <source>
        <dbReference type="EMBL" id="MDR7320648.1"/>
    </source>
</evidence>
<proteinExistence type="predicted"/>
<accession>A0AAE3ZM34</accession>
<comment type="caution">
    <text evidence="1">The sequence shown here is derived from an EMBL/GenBank/DDBJ whole genome shotgun (WGS) entry which is preliminary data.</text>
</comment>
<dbReference type="GO" id="GO:0003676">
    <property type="term" value="F:nucleic acid binding"/>
    <property type="evidence" value="ECO:0007669"/>
    <property type="project" value="InterPro"/>
</dbReference>
<dbReference type="RefSeq" id="WP_310409239.1">
    <property type="nucleotide sequence ID" value="NZ_JAVDYC010000001.1"/>
</dbReference>
<keyword evidence="2" id="KW-1185">Reference proteome</keyword>
<evidence type="ECO:0008006" key="3">
    <source>
        <dbReference type="Google" id="ProtNLM"/>
    </source>
</evidence>
<organism evidence="1 2">
    <name type="scientific">Catenuloplanes niger</name>
    <dbReference type="NCBI Taxonomy" id="587534"/>
    <lineage>
        <taxon>Bacteria</taxon>
        <taxon>Bacillati</taxon>
        <taxon>Actinomycetota</taxon>
        <taxon>Actinomycetes</taxon>
        <taxon>Micromonosporales</taxon>
        <taxon>Micromonosporaceae</taxon>
        <taxon>Catenuloplanes</taxon>
    </lineage>
</organism>
<reference evidence="1 2" key="1">
    <citation type="submission" date="2023-07" db="EMBL/GenBank/DDBJ databases">
        <title>Sequencing the genomes of 1000 actinobacteria strains.</title>
        <authorList>
            <person name="Klenk H.-P."/>
        </authorList>
    </citation>
    <scope>NUCLEOTIDE SEQUENCE [LARGE SCALE GENOMIC DNA]</scope>
    <source>
        <strain evidence="1 2">DSM 44711</strain>
    </source>
</reference>
<dbReference type="InterPro" id="IPR011856">
    <property type="entry name" value="tRNA_endonuc-like_dom_sf"/>
</dbReference>
<dbReference type="Proteomes" id="UP001183629">
    <property type="component" value="Unassembled WGS sequence"/>
</dbReference>
<gene>
    <name evidence="1" type="ORF">J2S44_000898</name>
</gene>
<dbReference type="AlphaFoldDB" id="A0AAE3ZM34"/>
<sequence>MPLFEMTADELVPVPSTTFAAEQVLERADLQRLLRARLDMIVKDVLVVSEEFGAFADARRRVDLLGVDRAGHLVVIELKRTTDGGHLELQALRYAAMVSVMTFEDLVEHYESYLAKVDPDAVEDARQLLAAFLDDGEETVLSREVRLVLVAAGFDREITTTVLWLNDVYGLDIRCVRLTPYKVDDRLLLDVQQVIPLPEAGELTVQLKRRQTQARATSTDTRDWTPYEIITPAGRTEPLRKRRAMLALVTALHQNGVTGATLATAIPRSRFLPVDGTLTGDDLVAAFVATYPGADNRVGRWFTEAPLHDADRTWVLSKMWGTNTEPVLDRLLRLAPTDGYAYHAVTED</sequence>